<feature type="compositionally biased region" description="Basic and acidic residues" evidence="1">
    <location>
        <begin position="141"/>
        <end position="150"/>
    </location>
</feature>
<dbReference type="Proteomes" id="UP000736787">
    <property type="component" value="Unassembled WGS sequence"/>
</dbReference>
<evidence type="ECO:0000313" key="4">
    <source>
        <dbReference type="Proteomes" id="UP000736787"/>
    </source>
</evidence>
<dbReference type="InterPro" id="IPR021109">
    <property type="entry name" value="Peptidase_aspartic_dom_sf"/>
</dbReference>
<dbReference type="InterPro" id="IPR032567">
    <property type="entry name" value="RTL1-rel"/>
</dbReference>
<dbReference type="InterPro" id="IPR045358">
    <property type="entry name" value="Ty3_capsid"/>
</dbReference>
<gene>
    <name evidence="3" type="ORF">PC117_g18790</name>
</gene>
<dbReference type="Pfam" id="PF19259">
    <property type="entry name" value="Ty3_capsid"/>
    <property type="match status" value="1"/>
</dbReference>
<evidence type="ECO:0000259" key="2">
    <source>
        <dbReference type="Pfam" id="PF19259"/>
    </source>
</evidence>
<dbReference type="PANTHER" id="PTHR15503:SF22">
    <property type="entry name" value="TRANSPOSON TY3-I GAG POLYPROTEIN"/>
    <property type="match status" value="1"/>
</dbReference>
<name>A0A8T1C1J1_9STRA</name>
<dbReference type="AlphaFoldDB" id="A0A8T1C1J1"/>
<dbReference type="CDD" id="cd00303">
    <property type="entry name" value="retropepsin_like"/>
    <property type="match status" value="1"/>
</dbReference>
<sequence length="316" mass="36444">MKKPTSGWFMHRSSTTRSEEHTWGIFRAKMLQHFEASNYQAVLREKLQRLKQTMDIESYNGEYSALIFRVEGMRMLDQVLCYANWLKPRTRSYAKLENPGTLSDAMDLAVKCEVRTTRESANPAKPRNDLQQTRRPAKANHSRENYSEEEKPGHIKANCFVWKKQQVYKSRPLFSVTGAINMSCRNIASQSMLLDCGATTTYVSKRWVETHQLQTTKFGEKNILVKLGDNQIIETELEVLPLDIVVSGIHEAYKCVAVVFSIHDEFDCILGIPFFEDMQPQIDWRSRRIEGKKLGPRLFAGNEQARPTGRSMKADR</sequence>
<dbReference type="PANTHER" id="PTHR15503">
    <property type="entry name" value="LDOC1 RELATED"/>
    <property type="match status" value="1"/>
</dbReference>
<dbReference type="VEuPathDB" id="FungiDB:PC110_g20722"/>
<protein>
    <recommendedName>
        <fullName evidence="2">Ty3 transposon capsid-like protein domain-containing protein</fullName>
    </recommendedName>
</protein>
<comment type="caution">
    <text evidence="3">The sequence shown here is derived from an EMBL/GenBank/DDBJ whole genome shotgun (WGS) entry which is preliminary data.</text>
</comment>
<proteinExistence type="predicted"/>
<feature type="domain" description="Ty3 transposon capsid-like protein" evidence="2">
    <location>
        <begin position="2"/>
        <end position="127"/>
    </location>
</feature>
<organism evidence="3 4">
    <name type="scientific">Phytophthora cactorum</name>
    <dbReference type="NCBI Taxonomy" id="29920"/>
    <lineage>
        <taxon>Eukaryota</taxon>
        <taxon>Sar</taxon>
        <taxon>Stramenopiles</taxon>
        <taxon>Oomycota</taxon>
        <taxon>Peronosporomycetes</taxon>
        <taxon>Peronosporales</taxon>
        <taxon>Peronosporaceae</taxon>
        <taxon>Phytophthora</taxon>
    </lineage>
</organism>
<accession>A0A8T1C1J1</accession>
<feature type="region of interest" description="Disordered" evidence="1">
    <location>
        <begin position="116"/>
        <end position="150"/>
    </location>
</feature>
<dbReference type="Gene3D" id="2.40.70.10">
    <property type="entry name" value="Acid Proteases"/>
    <property type="match status" value="1"/>
</dbReference>
<reference evidence="3" key="1">
    <citation type="submission" date="2018-10" db="EMBL/GenBank/DDBJ databases">
        <title>Effector identification in a new, highly contiguous assembly of the strawberry crown rot pathogen Phytophthora cactorum.</title>
        <authorList>
            <person name="Armitage A.D."/>
            <person name="Nellist C.F."/>
            <person name="Bates H."/>
            <person name="Vickerstaff R.J."/>
            <person name="Harrison R.J."/>
        </authorList>
    </citation>
    <scope>NUCLEOTIDE SEQUENCE</scope>
    <source>
        <strain evidence="3">4040</strain>
    </source>
</reference>
<evidence type="ECO:0000256" key="1">
    <source>
        <dbReference type="SAM" id="MobiDB-lite"/>
    </source>
</evidence>
<evidence type="ECO:0000313" key="3">
    <source>
        <dbReference type="EMBL" id="KAG2912820.1"/>
    </source>
</evidence>
<dbReference type="VEuPathDB" id="FungiDB:PC110_g20723"/>
<dbReference type="EMBL" id="RCMK01000775">
    <property type="protein sequence ID" value="KAG2912820.1"/>
    <property type="molecule type" value="Genomic_DNA"/>
</dbReference>